<dbReference type="Proteomes" id="UP000005110">
    <property type="component" value="Chromosome"/>
</dbReference>
<dbReference type="PANTHER" id="PTHR43524">
    <property type="entry name" value="RADICAL SAM SUPERFAMILY PROTEIN"/>
    <property type="match status" value="1"/>
</dbReference>
<proteinExistence type="predicted"/>
<dbReference type="HOGENOM" id="CLU_044700_0_0_9"/>
<evidence type="ECO:0000259" key="5">
    <source>
        <dbReference type="PROSITE" id="PS51918"/>
    </source>
</evidence>
<dbReference type="SUPFAM" id="SSF102114">
    <property type="entry name" value="Radical SAM enzymes"/>
    <property type="match status" value="1"/>
</dbReference>
<dbReference type="CDD" id="cd21128">
    <property type="entry name" value="SPASM_rSAM"/>
    <property type="match status" value="1"/>
</dbReference>
<name>I9KU15_9THEO</name>
<dbReference type="InterPro" id="IPR023885">
    <property type="entry name" value="4Fe4S-binding_SPASM_dom"/>
</dbReference>
<dbReference type="SFLD" id="SFLDG01067">
    <property type="entry name" value="SPASM/twitch_domain_containing"/>
    <property type="match status" value="1"/>
</dbReference>
<evidence type="ECO:0000313" key="6">
    <source>
        <dbReference type="EMBL" id="EIW00439.1"/>
    </source>
</evidence>
<dbReference type="AlphaFoldDB" id="I9KU15"/>
<dbReference type="Pfam" id="PF04055">
    <property type="entry name" value="Radical_SAM"/>
    <property type="match status" value="1"/>
</dbReference>
<dbReference type="CDD" id="cd01335">
    <property type="entry name" value="Radical_SAM"/>
    <property type="match status" value="1"/>
</dbReference>
<dbReference type="Pfam" id="PF13186">
    <property type="entry name" value="SPASM"/>
    <property type="match status" value="1"/>
</dbReference>
<dbReference type="GO" id="GO:0051536">
    <property type="term" value="F:iron-sulfur cluster binding"/>
    <property type="evidence" value="ECO:0007669"/>
    <property type="project" value="UniProtKB-KW"/>
</dbReference>
<protein>
    <submittedName>
        <fullName evidence="6">Putative Fe-S oxidoreductase</fullName>
    </submittedName>
</protein>
<evidence type="ECO:0000256" key="1">
    <source>
        <dbReference type="ARBA" id="ARBA00022691"/>
    </source>
</evidence>
<dbReference type="GO" id="GO:0003824">
    <property type="term" value="F:catalytic activity"/>
    <property type="evidence" value="ECO:0007669"/>
    <property type="project" value="InterPro"/>
</dbReference>
<sequence>MNVIDPLISAVINYVEKDPEKNLDKIANLLSKIAIMPNHKQQIESVKRFLDDKDSNWYRFAMKLLKNIDKNIIKTLGVNFFINASLKGIPKQKELENKLDINIPWAILMDPTEACNLRCVGCWAGQYKPHNLSFEVMDRVCTEAEELGIYFIVLSGGEPTVRMKDIIKLAERHKNQVFHLFTNGTLIDEDMIKEVKRVGNITFAVSINGFKESNDAIRGKGTFDKIMRAMDLMRENGVLFGYSATSTRTNVEEILSDEFVDMMIDKGAAFAWYFTYIPIGRDPDISFMVTPEQRKYSYERINYIRATKELFAIDFWNDGEYSGGCIAGGRRYLHINAAGEVEPCAFIHYSNVNINEVSLLEALQSPIMKSYRKRQPFNLNHLRPCPLIDNPEKLLEIVRESKAKHTEASEAAHIENLYDDLTVVADNWGKVADEILEKKMEIKKRLDINIKIPYKFR</sequence>
<dbReference type="EMBL" id="CM001486">
    <property type="protein sequence ID" value="EIW00439.1"/>
    <property type="molecule type" value="Genomic_DNA"/>
</dbReference>
<evidence type="ECO:0000256" key="2">
    <source>
        <dbReference type="ARBA" id="ARBA00022723"/>
    </source>
</evidence>
<keyword evidence="1" id="KW-0949">S-adenosyl-L-methionine</keyword>
<dbReference type="PANTHER" id="PTHR43524:SF1">
    <property type="entry name" value="RADICAL SAM SUPERFAMILY PROTEIN"/>
    <property type="match status" value="1"/>
</dbReference>
<feature type="domain" description="Radical SAM core" evidence="5">
    <location>
        <begin position="101"/>
        <end position="308"/>
    </location>
</feature>
<accession>I9KU15</accession>
<dbReference type="SFLD" id="SFLDS00029">
    <property type="entry name" value="Radical_SAM"/>
    <property type="match status" value="1"/>
</dbReference>
<dbReference type="InterPro" id="IPR007197">
    <property type="entry name" value="rSAM"/>
</dbReference>
<gene>
    <name evidence="6" type="ORF">ThesiDRAFT1_1505</name>
</gene>
<evidence type="ECO:0000256" key="4">
    <source>
        <dbReference type="ARBA" id="ARBA00023014"/>
    </source>
</evidence>
<reference evidence="6 7" key="1">
    <citation type="submission" date="2012-02" db="EMBL/GenBank/DDBJ databases">
        <title>Improved High-Quality Draft sequence of Thermoanaerobacter siderophilus SR4.</title>
        <authorList>
            <consortium name="US DOE Joint Genome Institute"/>
            <person name="Lucas S."/>
            <person name="Han J."/>
            <person name="Lapidus A."/>
            <person name="Cheng J.-F."/>
            <person name="Goodwin L."/>
            <person name="Pitluck S."/>
            <person name="Peters L."/>
            <person name="Detter J.C."/>
            <person name="Han C."/>
            <person name="Tapia R."/>
            <person name="Land M."/>
            <person name="Hauser L."/>
            <person name="Kyrpides N."/>
            <person name="Ivanova N."/>
            <person name="Pagani I."/>
            <person name="Hemme C."/>
            <person name="Woyke T."/>
        </authorList>
    </citation>
    <scope>NUCLEOTIDE SEQUENCE [LARGE SCALE GENOMIC DNA]</scope>
    <source>
        <strain evidence="6 7">SR4</strain>
    </source>
</reference>
<dbReference type="Gene3D" id="3.20.20.70">
    <property type="entry name" value="Aldolase class I"/>
    <property type="match status" value="1"/>
</dbReference>
<keyword evidence="2" id="KW-0479">Metal-binding</keyword>
<dbReference type="PATRIC" id="fig|880478.3.peg.2712"/>
<dbReference type="PROSITE" id="PS51918">
    <property type="entry name" value="RADICAL_SAM"/>
    <property type="match status" value="1"/>
</dbReference>
<dbReference type="SFLD" id="SFLDG01386">
    <property type="entry name" value="main_SPASM_domain-containing"/>
    <property type="match status" value="1"/>
</dbReference>
<dbReference type="InterPro" id="IPR058240">
    <property type="entry name" value="rSAM_sf"/>
</dbReference>
<dbReference type="RefSeq" id="WP_006569966.1">
    <property type="nucleotide sequence ID" value="NZ_CM001486.1"/>
</dbReference>
<evidence type="ECO:0000313" key="7">
    <source>
        <dbReference type="Proteomes" id="UP000005110"/>
    </source>
</evidence>
<keyword evidence="4" id="KW-0411">Iron-sulfur</keyword>
<organism evidence="6 7">
    <name type="scientific">Thermoanaerobacter siderophilus SR4</name>
    <dbReference type="NCBI Taxonomy" id="880478"/>
    <lineage>
        <taxon>Bacteria</taxon>
        <taxon>Bacillati</taxon>
        <taxon>Bacillota</taxon>
        <taxon>Clostridia</taxon>
        <taxon>Thermoanaerobacterales</taxon>
        <taxon>Thermoanaerobacteraceae</taxon>
        <taxon>Thermoanaerobacter</taxon>
    </lineage>
</organism>
<evidence type="ECO:0000256" key="3">
    <source>
        <dbReference type="ARBA" id="ARBA00023004"/>
    </source>
</evidence>
<dbReference type="GO" id="GO:0046872">
    <property type="term" value="F:metal ion binding"/>
    <property type="evidence" value="ECO:0007669"/>
    <property type="project" value="UniProtKB-KW"/>
</dbReference>
<dbReference type="InterPro" id="IPR013785">
    <property type="entry name" value="Aldolase_TIM"/>
</dbReference>
<keyword evidence="7" id="KW-1185">Reference proteome</keyword>
<keyword evidence="3" id="KW-0408">Iron</keyword>